<organism evidence="2">
    <name type="scientific">Chaetoceros debilis</name>
    <dbReference type="NCBI Taxonomy" id="122233"/>
    <lineage>
        <taxon>Eukaryota</taxon>
        <taxon>Sar</taxon>
        <taxon>Stramenopiles</taxon>
        <taxon>Ochrophyta</taxon>
        <taxon>Bacillariophyta</taxon>
        <taxon>Coscinodiscophyceae</taxon>
        <taxon>Chaetocerotophycidae</taxon>
        <taxon>Chaetocerotales</taxon>
        <taxon>Chaetocerotaceae</taxon>
        <taxon>Chaetoceros</taxon>
    </lineage>
</organism>
<accession>A0A7S3PX27</accession>
<sequence length="216" mass="23875">MMINHNAHHDSLSSNGPTARRLDASSSLRSVTPLPAGHHEEVDVLLSSSQSRLDSSETAESRRSFASPVSSAATIQLSGLADPLLPYRNEVEEVNIITTSSDSMSSPEEVLPYRIQHGFTRDSGTEADVYDTHSNNEDSESDPDIDLGLDMASVIQMSIEEITELQLMLDRELLMAYRDMEEWRRSTNSSVTSNLSSSMDYEHCIERRPSLGARSA</sequence>
<protein>
    <submittedName>
        <fullName evidence="2">Uncharacterized protein</fullName>
    </submittedName>
</protein>
<evidence type="ECO:0000313" key="2">
    <source>
        <dbReference type="EMBL" id="CAE0458383.1"/>
    </source>
</evidence>
<gene>
    <name evidence="2" type="ORF">CDEB00056_LOCUS3224</name>
</gene>
<reference evidence="2" key="1">
    <citation type="submission" date="2021-01" db="EMBL/GenBank/DDBJ databases">
        <authorList>
            <person name="Corre E."/>
            <person name="Pelletier E."/>
            <person name="Niang G."/>
            <person name="Scheremetjew M."/>
            <person name="Finn R."/>
            <person name="Kale V."/>
            <person name="Holt S."/>
            <person name="Cochrane G."/>
            <person name="Meng A."/>
            <person name="Brown T."/>
            <person name="Cohen L."/>
        </authorList>
    </citation>
    <scope>NUCLEOTIDE SEQUENCE</scope>
    <source>
        <strain evidence="2">MM31A-1</strain>
    </source>
</reference>
<evidence type="ECO:0000256" key="1">
    <source>
        <dbReference type="SAM" id="MobiDB-lite"/>
    </source>
</evidence>
<proteinExistence type="predicted"/>
<feature type="region of interest" description="Disordered" evidence="1">
    <location>
        <begin position="1"/>
        <end position="68"/>
    </location>
</feature>
<name>A0A7S3PX27_9STRA</name>
<dbReference type="EMBL" id="HBIO01004678">
    <property type="protein sequence ID" value="CAE0458383.1"/>
    <property type="molecule type" value="Transcribed_RNA"/>
</dbReference>
<dbReference type="AlphaFoldDB" id="A0A7S3PX27"/>